<dbReference type="RefSeq" id="WP_004829835.1">
    <property type="nucleotide sequence ID" value="NZ_BBLJ01000004.1"/>
</dbReference>
<reference evidence="1" key="1">
    <citation type="submission" date="2022-02" db="EMBL/GenBank/DDBJ databases">
        <title>Characterization of Tn125 harboring carbapenem-resistant Acinetobacter bereziniae clinical isolates.</title>
        <authorList>
            <person name="Wong N.-K."/>
            <person name="Pan Q."/>
        </authorList>
    </citation>
    <scope>NUCLEOTIDE SEQUENCE</scope>
    <source>
        <strain evidence="1">GD03393</strain>
    </source>
</reference>
<evidence type="ECO:0000313" key="2">
    <source>
        <dbReference type="Proteomes" id="UP000644140"/>
    </source>
</evidence>
<organism evidence="1 2">
    <name type="scientific">Acinetobacter bereziniae</name>
    <name type="common">Acinetobacter genomosp. 10</name>
    <dbReference type="NCBI Taxonomy" id="106648"/>
    <lineage>
        <taxon>Bacteria</taxon>
        <taxon>Pseudomonadati</taxon>
        <taxon>Pseudomonadota</taxon>
        <taxon>Gammaproteobacteria</taxon>
        <taxon>Moraxellales</taxon>
        <taxon>Moraxellaceae</taxon>
        <taxon>Acinetobacter</taxon>
    </lineage>
</organism>
<dbReference type="GeneID" id="69463813"/>
<dbReference type="Proteomes" id="UP000644140">
    <property type="component" value="Chromosome"/>
</dbReference>
<dbReference type="EMBL" id="CP092085">
    <property type="protein sequence ID" value="UUN98784.1"/>
    <property type="molecule type" value="Genomic_DNA"/>
</dbReference>
<name>A0A0A8TS01_ACIBZ</name>
<proteinExistence type="predicted"/>
<protein>
    <submittedName>
        <fullName evidence="1">Uncharacterized protein</fullName>
    </submittedName>
</protein>
<evidence type="ECO:0000313" key="1">
    <source>
        <dbReference type="EMBL" id="UUN98784.1"/>
    </source>
</evidence>
<dbReference type="STRING" id="106648.GCA_000753985_03992"/>
<dbReference type="AlphaFoldDB" id="A0A0A8TS01"/>
<accession>A0A0A8TS01</accession>
<gene>
    <name evidence="1" type="ORF">I9054_004840</name>
</gene>
<dbReference type="eggNOG" id="COG1380">
    <property type="taxonomic scope" value="Bacteria"/>
</dbReference>
<sequence length="123" mass="14105">MDQLKGIDWQAWIFTLGLIIFFREASVFIMSQFNHPELGNLTGLLSLLVVLVVWRKFKKIPARLVDTNNKLMKESGFAFLPICAGSLIMLVSMGKEIPLFLVIMFVSTLIPLWIYAKMAKKWL</sequence>